<dbReference type="Gene3D" id="3.30.1150.10">
    <property type="match status" value="1"/>
</dbReference>
<keyword evidence="3" id="KW-1133">Transmembrane helix</keyword>
<name>A0A8B6XAF8_9BURK</name>
<dbReference type="NCBIfam" id="TIGR01352">
    <property type="entry name" value="tonB_Cterm"/>
    <property type="match status" value="1"/>
</dbReference>
<proteinExistence type="predicted"/>
<keyword evidence="7" id="KW-1185">Reference proteome</keyword>
<reference evidence="8" key="2">
    <citation type="journal article" date="2007" name="BioMetals">
        <title>Bioinformatic analysis of the TonB protein family.</title>
        <authorList>
            <person name="Chu B.C."/>
            <person name="Peacock R.S."/>
            <person name="Vogel H.J."/>
        </authorList>
    </citation>
    <scope>NUCLEOTIDE SEQUENCE</scope>
</reference>
<evidence type="ECO:0000313" key="8">
    <source>
        <dbReference type="RefSeq" id="WP_051379058.1"/>
    </source>
</evidence>
<dbReference type="AlphaFoldDB" id="A0A8B6XAF8"/>
<feature type="chain" id="PRO_5034451125" evidence="6">
    <location>
        <begin position="22"/>
        <end position="221"/>
    </location>
</feature>
<evidence type="ECO:0000256" key="1">
    <source>
        <dbReference type="ARBA" id="ARBA00004167"/>
    </source>
</evidence>
<evidence type="ECO:0000256" key="3">
    <source>
        <dbReference type="ARBA" id="ARBA00022989"/>
    </source>
</evidence>
<dbReference type="PROSITE" id="PS51257">
    <property type="entry name" value="PROKAR_LIPOPROTEIN"/>
    <property type="match status" value="1"/>
</dbReference>
<evidence type="ECO:0000256" key="6">
    <source>
        <dbReference type="SAM" id="SignalP"/>
    </source>
</evidence>
<evidence type="ECO:0000256" key="2">
    <source>
        <dbReference type="ARBA" id="ARBA00022692"/>
    </source>
</evidence>
<evidence type="ECO:0000256" key="5">
    <source>
        <dbReference type="SAM" id="MobiDB-lite"/>
    </source>
</evidence>
<dbReference type="RefSeq" id="WP_051379058.1">
    <property type="nucleotide sequence ID" value="NZ_KI519499.1"/>
</dbReference>
<organism evidence="7 8">
    <name type="scientific">Derxia gummosa DSM 723</name>
    <dbReference type="NCBI Taxonomy" id="1121388"/>
    <lineage>
        <taxon>Bacteria</taxon>
        <taxon>Pseudomonadati</taxon>
        <taxon>Pseudomonadota</taxon>
        <taxon>Betaproteobacteria</taxon>
        <taxon>Burkholderiales</taxon>
        <taxon>Alcaligenaceae</taxon>
        <taxon>Derxia</taxon>
    </lineage>
</organism>
<dbReference type="InterPro" id="IPR006260">
    <property type="entry name" value="TonB/TolA_C"/>
</dbReference>
<dbReference type="SUPFAM" id="SSF74653">
    <property type="entry name" value="TolA/TonB C-terminal domain"/>
    <property type="match status" value="1"/>
</dbReference>
<sequence length="221" mass="22781">MSLIQRAARALTVATPVLLLAACASQPKNEPPTDKPAPETISAAELGQPVPVPAPAPAVIVAEPAKADLDAYKRVVAERIAATSRLAMKQDAPRPADTALKGVTVVGLQVHEDGKIDRAWVVRSSGDDKLDQAAVASVTSIQPLPLPPENTTLGLGYTIFSESWLHRADGRFQLISKTLTAGSGPALAATTAKPATQTAQAKPVTKTASTGAASTRASASR</sequence>
<comment type="subcellular location">
    <subcellularLocation>
        <location evidence="1">Membrane</location>
        <topology evidence="1">Single-pass membrane protein</topology>
    </subcellularLocation>
</comment>
<reference evidence="8" key="1">
    <citation type="journal article" date="2007" name="BioMetals">
        <title>TonB-dependent energy transduction between outer and cytoplasmic membranes.</title>
        <authorList>
            <person name="Postle K."/>
            <person name="Larsen R.A."/>
        </authorList>
    </citation>
    <scope>NUCLEOTIDE SEQUENCE</scope>
</reference>
<dbReference type="Proteomes" id="UP000675920">
    <property type="component" value="Unplaced"/>
</dbReference>
<reference evidence="8" key="6">
    <citation type="submission" date="2025-08" db="UniProtKB">
        <authorList>
            <consortium name="RefSeq"/>
        </authorList>
    </citation>
    <scope>IDENTIFICATION</scope>
</reference>
<evidence type="ECO:0000313" key="7">
    <source>
        <dbReference type="Proteomes" id="UP000675920"/>
    </source>
</evidence>
<keyword evidence="4" id="KW-0472">Membrane</keyword>
<protein>
    <submittedName>
        <fullName evidence="8">Energy transducer TonB family protein</fullName>
    </submittedName>
</protein>
<feature type="region of interest" description="Disordered" evidence="5">
    <location>
        <begin position="189"/>
        <end position="221"/>
    </location>
</feature>
<keyword evidence="2" id="KW-0812">Transmembrane</keyword>
<accession>A0A8B6XAF8</accession>
<reference evidence="8" key="3">
    <citation type="journal article" date="2008" name="Trends Biochem. Sci.">
        <title>New substrates for TonB-dependent transport: do we only see the 'tip of the iceberg'?</title>
        <authorList>
            <person name="Schauer K."/>
            <person name="Rodionov D.A."/>
            <person name="de Reuse H."/>
        </authorList>
    </citation>
    <scope>NUCLEOTIDE SEQUENCE</scope>
</reference>
<keyword evidence="6" id="KW-0732">Signal</keyword>
<reference evidence="8" key="5">
    <citation type="journal article" date="2010" name="Protein Sci.">
        <title>The proline-rich domain of TonB possesses an extended polyproline II-like conformation of sufficient length to span the periplasm of Gram-negative bacteria.</title>
        <authorList>
            <person name="Kohler S.D."/>
            <person name="Weber A."/>
            <person name="Howard S.P."/>
            <person name="Welte W."/>
            <person name="Drescher M."/>
        </authorList>
    </citation>
    <scope>NUCLEOTIDE SEQUENCE</scope>
</reference>
<dbReference type="Pfam" id="PF13103">
    <property type="entry name" value="TonB_2"/>
    <property type="match status" value="1"/>
</dbReference>
<feature type="signal peptide" evidence="6">
    <location>
        <begin position="1"/>
        <end position="21"/>
    </location>
</feature>
<evidence type="ECO:0000256" key="4">
    <source>
        <dbReference type="ARBA" id="ARBA00023136"/>
    </source>
</evidence>
<dbReference type="GO" id="GO:0016020">
    <property type="term" value="C:membrane"/>
    <property type="evidence" value="ECO:0007669"/>
    <property type="project" value="UniProtKB-SubCell"/>
</dbReference>
<dbReference type="OrthoDB" id="8758366at2"/>
<reference evidence="8" key="4">
    <citation type="journal article" date="2010" name="Annu. Rev. Microbiol.">
        <title>TonB-dependent transporters: regulation, structure, and function.</title>
        <authorList>
            <person name="Noinaj N."/>
            <person name="Guillier M."/>
            <person name="Barnard T.J."/>
            <person name="Buchanan S.K."/>
        </authorList>
    </citation>
    <scope>NUCLEOTIDE SEQUENCE</scope>
</reference>